<evidence type="ECO:0000256" key="5">
    <source>
        <dbReference type="ARBA" id="ARBA00023015"/>
    </source>
</evidence>
<protein>
    <recommendedName>
        <fullName evidence="9">BED-type domain-containing protein</fullName>
    </recommendedName>
</protein>
<dbReference type="InterPro" id="IPR052035">
    <property type="entry name" value="ZnF_BED_domain_contain"/>
</dbReference>
<dbReference type="EnsemblPlants" id="KRH07625">
    <property type="protein sequence ID" value="KRH07625"/>
    <property type="gene ID" value="GLYMA_16G099400"/>
</dbReference>
<evidence type="ECO:0000313" key="12">
    <source>
        <dbReference type="Proteomes" id="UP000008827"/>
    </source>
</evidence>
<dbReference type="Proteomes" id="UP000008827">
    <property type="component" value="Chromosome 16"/>
</dbReference>
<dbReference type="PROSITE" id="PS50808">
    <property type="entry name" value="ZF_BED"/>
    <property type="match status" value="1"/>
</dbReference>
<evidence type="ECO:0000313" key="10">
    <source>
        <dbReference type="EMBL" id="KRH07625.1"/>
    </source>
</evidence>
<feature type="domain" description="BED-type" evidence="9">
    <location>
        <begin position="7"/>
        <end position="69"/>
    </location>
</feature>
<dbReference type="STRING" id="3847.K7MGG8"/>
<proteinExistence type="predicted"/>
<evidence type="ECO:0000256" key="7">
    <source>
        <dbReference type="ARBA" id="ARBA00023242"/>
    </source>
</evidence>
<dbReference type="SUPFAM" id="SSF57667">
    <property type="entry name" value="beta-beta-alpha zinc fingers"/>
    <property type="match status" value="1"/>
</dbReference>
<reference evidence="10 11" key="1">
    <citation type="journal article" date="2010" name="Nature">
        <title>Genome sequence of the palaeopolyploid soybean.</title>
        <authorList>
            <person name="Schmutz J."/>
            <person name="Cannon S.B."/>
            <person name="Schlueter J."/>
            <person name="Ma J."/>
            <person name="Mitros T."/>
            <person name="Nelson W."/>
            <person name="Hyten D.L."/>
            <person name="Song Q."/>
            <person name="Thelen J.J."/>
            <person name="Cheng J."/>
            <person name="Xu D."/>
            <person name="Hellsten U."/>
            <person name="May G.D."/>
            <person name="Yu Y."/>
            <person name="Sakurai T."/>
            <person name="Umezawa T."/>
            <person name="Bhattacharyya M.K."/>
            <person name="Sandhu D."/>
            <person name="Valliyodan B."/>
            <person name="Lindquist E."/>
            <person name="Peto M."/>
            <person name="Grant D."/>
            <person name="Shu S."/>
            <person name="Goodstein D."/>
            <person name="Barry K."/>
            <person name="Futrell-Griggs M."/>
            <person name="Abernathy B."/>
            <person name="Du J."/>
            <person name="Tian Z."/>
            <person name="Zhu L."/>
            <person name="Gill N."/>
            <person name="Joshi T."/>
            <person name="Libault M."/>
            <person name="Sethuraman A."/>
            <person name="Zhang X.-C."/>
            <person name="Shinozaki K."/>
            <person name="Nguyen H.T."/>
            <person name="Wing R.A."/>
            <person name="Cregan P."/>
            <person name="Specht J."/>
            <person name="Grimwood J."/>
            <person name="Rokhsar D."/>
            <person name="Stacey G."/>
            <person name="Shoemaker R.C."/>
            <person name="Jackson S.A."/>
        </authorList>
    </citation>
    <scope>NUCLEOTIDE SEQUENCE</scope>
    <source>
        <strain evidence="11">cv. Williams 82</strain>
        <tissue evidence="10">Callus</tissue>
    </source>
</reference>
<evidence type="ECO:0000256" key="3">
    <source>
        <dbReference type="ARBA" id="ARBA00022771"/>
    </source>
</evidence>
<dbReference type="GO" id="GO:0008270">
    <property type="term" value="F:zinc ion binding"/>
    <property type="evidence" value="ECO:0007669"/>
    <property type="project" value="UniProtKB-KW"/>
</dbReference>
<evidence type="ECO:0000259" key="9">
    <source>
        <dbReference type="PROSITE" id="PS50808"/>
    </source>
</evidence>
<dbReference type="GO" id="GO:0006357">
    <property type="term" value="P:regulation of transcription by RNA polymerase II"/>
    <property type="evidence" value="ECO:0000318"/>
    <property type="project" value="GO_Central"/>
</dbReference>
<evidence type="ECO:0000256" key="1">
    <source>
        <dbReference type="ARBA" id="ARBA00004123"/>
    </source>
</evidence>
<keyword evidence="7" id="KW-0539">Nucleus</keyword>
<dbReference type="InterPro" id="IPR003656">
    <property type="entry name" value="Znf_BED"/>
</dbReference>
<keyword evidence="4" id="KW-0862">Zinc</keyword>
<evidence type="ECO:0000313" key="11">
    <source>
        <dbReference type="EnsemblPlants" id="KRH07625"/>
    </source>
</evidence>
<evidence type="ECO:0000256" key="8">
    <source>
        <dbReference type="PROSITE-ProRule" id="PRU00027"/>
    </source>
</evidence>
<comment type="subcellular location">
    <subcellularLocation>
        <location evidence="1">Nucleus</location>
    </subcellularLocation>
</comment>
<dbReference type="Gramene" id="KRH07625">
    <property type="protein sequence ID" value="KRH07625"/>
    <property type="gene ID" value="GLYMA_16G099400"/>
</dbReference>
<keyword evidence="12" id="KW-1185">Reference proteome</keyword>
<dbReference type="GO" id="GO:0005634">
    <property type="term" value="C:nucleus"/>
    <property type="evidence" value="ECO:0000318"/>
    <property type="project" value="GO_Central"/>
</dbReference>
<dbReference type="GO" id="GO:0009791">
    <property type="term" value="P:post-embryonic development"/>
    <property type="evidence" value="ECO:0007669"/>
    <property type="project" value="UniProtKB-ARBA"/>
</dbReference>
<dbReference type="InterPro" id="IPR036236">
    <property type="entry name" value="Znf_C2H2_sf"/>
</dbReference>
<name>K7MGG8_SOYBN</name>
<dbReference type="AlphaFoldDB" id="K7MGG8"/>
<dbReference type="SUPFAM" id="SSF53098">
    <property type="entry name" value="Ribonuclease H-like"/>
    <property type="match status" value="1"/>
</dbReference>
<sequence length="301" mass="34606">MLLRKRKKTSSVWNDFDEVEIVGAGKKTICKHCKVRLSTGGLGGSTSHLRRHSEKCNERRLHMAEEKNQSIIPFKPSNLSNSFLILGVKYSNETLREIIATTMMVHEYPFSIVEDEVWIRKTVRSDCLAIYNAEKNRLKALLKTVNKISLTTDMWKSCHQRVLSFVKCLKAWGIKENVFYVSVDNASYIDSYLKNLKENLSLSTKLVLNGDLFHVRCCAHILNLLVQDGLGKIKDIIQNVRESVKYINHNDARLKAFSDVVEQKHLKERKLILDSPTRWNSTFQMLPIALKFKISFSTCGE</sequence>
<evidence type="ECO:0000256" key="2">
    <source>
        <dbReference type="ARBA" id="ARBA00022723"/>
    </source>
</evidence>
<dbReference type="InParanoid" id="K7MGG8"/>
<dbReference type="SMART" id="SM00614">
    <property type="entry name" value="ZnF_BED"/>
    <property type="match status" value="1"/>
</dbReference>
<dbReference type="PaxDb" id="3847-GLYMA16G19215.1"/>
<dbReference type="PANTHER" id="PTHR46481:SF10">
    <property type="entry name" value="ZINC FINGER BED DOMAIN-CONTAINING PROTEIN 39"/>
    <property type="match status" value="1"/>
</dbReference>
<gene>
    <name evidence="10" type="ORF">GLYMA_16G099400</name>
</gene>
<dbReference type="OMA" id="DEVWIRK"/>
<dbReference type="InterPro" id="IPR012337">
    <property type="entry name" value="RNaseH-like_sf"/>
</dbReference>
<keyword evidence="5" id="KW-0805">Transcription regulation</keyword>
<dbReference type="HOGENOM" id="CLU_009123_19_3_1"/>
<keyword evidence="2" id="KW-0479">Metal-binding</keyword>
<accession>K7MGG8</accession>
<evidence type="ECO:0000256" key="4">
    <source>
        <dbReference type="ARBA" id="ARBA00022833"/>
    </source>
</evidence>
<evidence type="ECO:0000256" key="6">
    <source>
        <dbReference type="ARBA" id="ARBA00023163"/>
    </source>
</evidence>
<keyword evidence="3 8" id="KW-0863">Zinc-finger</keyword>
<dbReference type="PANTHER" id="PTHR46481">
    <property type="entry name" value="ZINC FINGER BED DOMAIN-CONTAINING PROTEIN 4"/>
    <property type="match status" value="1"/>
</dbReference>
<dbReference type="EMBL" id="CM000849">
    <property type="protein sequence ID" value="KRH07625.1"/>
    <property type="molecule type" value="Genomic_DNA"/>
</dbReference>
<reference evidence="11" key="2">
    <citation type="submission" date="2018-02" db="UniProtKB">
        <authorList>
            <consortium name="EnsemblPlants"/>
        </authorList>
    </citation>
    <scope>IDENTIFICATION</scope>
    <source>
        <strain evidence="11">Williams 82</strain>
    </source>
</reference>
<dbReference type="GO" id="GO:0003677">
    <property type="term" value="F:DNA binding"/>
    <property type="evidence" value="ECO:0007669"/>
    <property type="project" value="InterPro"/>
</dbReference>
<keyword evidence="6" id="KW-0804">Transcription</keyword>
<organism evidence="10">
    <name type="scientific">Glycine max</name>
    <name type="common">Soybean</name>
    <name type="synonym">Glycine hispida</name>
    <dbReference type="NCBI Taxonomy" id="3847"/>
    <lineage>
        <taxon>Eukaryota</taxon>
        <taxon>Viridiplantae</taxon>
        <taxon>Streptophyta</taxon>
        <taxon>Embryophyta</taxon>
        <taxon>Tracheophyta</taxon>
        <taxon>Spermatophyta</taxon>
        <taxon>Magnoliopsida</taxon>
        <taxon>eudicotyledons</taxon>
        <taxon>Gunneridae</taxon>
        <taxon>Pentapetalae</taxon>
        <taxon>rosids</taxon>
        <taxon>fabids</taxon>
        <taxon>Fabales</taxon>
        <taxon>Fabaceae</taxon>
        <taxon>Papilionoideae</taxon>
        <taxon>50 kb inversion clade</taxon>
        <taxon>NPAAA clade</taxon>
        <taxon>indigoferoid/millettioid clade</taxon>
        <taxon>Phaseoleae</taxon>
        <taxon>Glycine</taxon>
        <taxon>Glycine subgen. Soja</taxon>
    </lineage>
</organism>
<dbReference type="eggNOG" id="KOG1121">
    <property type="taxonomic scope" value="Eukaryota"/>
</dbReference>
<reference evidence="10" key="3">
    <citation type="submission" date="2018-07" db="EMBL/GenBank/DDBJ databases">
        <title>WGS assembly of Glycine max.</title>
        <authorList>
            <person name="Schmutz J."/>
            <person name="Cannon S."/>
            <person name="Schlueter J."/>
            <person name="Ma J."/>
            <person name="Mitros T."/>
            <person name="Nelson W."/>
            <person name="Hyten D."/>
            <person name="Song Q."/>
            <person name="Thelen J."/>
            <person name="Cheng J."/>
            <person name="Xu D."/>
            <person name="Hellsten U."/>
            <person name="May G."/>
            <person name="Yu Y."/>
            <person name="Sakurai T."/>
            <person name="Umezawa T."/>
            <person name="Bhattacharyya M."/>
            <person name="Sandhu D."/>
            <person name="Valliyodan B."/>
            <person name="Lindquist E."/>
            <person name="Peto M."/>
            <person name="Grant D."/>
            <person name="Shu S."/>
            <person name="Goodstein D."/>
            <person name="Barry K."/>
            <person name="Futrell-Griggs M."/>
            <person name="Abernathy B."/>
            <person name="Du J."/>
            <person name="Tian Z."/>
            <person name="Zhu L."/>
            <person name="Gill N."/>
            <person name="Joshi T."/>
            <person name="Libault M."/>
            <person name="Sethuraman A."/>
            <person name="Zhang X."/>
            <person name="Shinozaki K."/>
            <person name="Nguyen H."/>
            <person name="Wing R."/>
            <person name="Cregan P."/>
            <person name="Specht J."/>
            <person name="Grimwood J."/>
            <person name="Rokhsar D."/>
            <person name="Stacey G."/>
            <person name="Shoemaker R."/>
            <person name="Jackson S."/>
        </authorList>
    </citation>
    <scope>NUCLEOTIDE SEQUENCE</scope>
    <source>
        <tissue evidence="10">Callus</tissue>
    </source>
</reference>